<accession>A0A392SA36</accession>
<feature type="compositionally biased region" description="Polar residues" evidence="1">
    <location>
        <begin position="42"/>
        <end position="52"/>
    </location>
</feature>
<evidence type="ECO:0000313" key="3">
    <source>
        <dbReference type="Proteomes" id="UP000265520"/>
    </source>
</evidence>
<feature type="non-terminal residue" evidence="2">
    <location>
        <position position="59"/>
    </location>
</feature>
<name>A0A392SA36_9FABA</name>
<protein>
    <submittedName>
        <fullName evidence="2">Uncharacterized protein</fullName>
    </submittedName>
</protein>
<feature type="region of interest" description="Disordered" evidence="1">
    <location>
        <begin position="1"/>
        <end position="59"/>
    </location>
</feature>
<dbReference type="Proteomes" id="UP000265520">
    <property type="component" value="Unassembled WGS sequence"/>
</dbReference>
<evidence type="ECO:0000256" key="1">
    <source>
        <dbReference type="SAM" id="MobiDB-lite"/>
    </source>
</evidence>
<organism evidence="2 3">
    <name type="scientific">Trifolium medium</name>
    <dbReference type="NCBI Taxonomy" id="97028"/>
    <lineage>
        <taxon>Eukaryota</taxon>
        <taxon>Viridiplantae</taxon>
        <taxon>Streptophyta</taxon>
        <taxon>Embryophyta</taxon>
        <taxon>Tracheophyta</taxon>
        <taxon>Spermatophyta</taxon>
        <taxon>Magnoliopsida</taxon>
        <taxon>eudicotyledons</taxon>
        <taxon>Gunneridae</taxon>
        <taxon>Pentapetalae</taxon>
        <taxon>rosids</taxon>
        <taxon>fabids</taxon>
        <taxon>Fabales</taxon>
        <taxon>Fabaceae</taxon>
        <taxon>Papilionoideae</taxon>
        <taxon>50 kb inversion clade</taxon>
        <taxon>NPAAA clade</taxon>
        <taxon>Hologalegina</taxon>
        <taxon>IRL clade</taxon>
        <taxon>Trifolieae</taxon>
        <taxon>Trifolium</taxon>
    </lineage>
</organism>
<evidence type="ECO:0000313" key="2">
    <source>
        <dbReference type="EMBL" id="MCI45539.1"/>
    </source>
</evidence>
<keyword evidence="3" id="KW-1185">Reference proteome</keyword>
<comment type="caution">
    <text evidence="2">The sequence shown here is derived from an EMBL/GenBank/DDBJ whole genome shotgun (WGS) entry which is preliminary data.</text>
</comment>
<proteinExistence type="predicted"/>
<feature type="compositionally biased region" description="Polar residues" evidence="1">
    <location>
        <begin position="8"/>
        <end position="25"/>
    </location>
</feature>
<dbReference type="AlphaFoldDB" id="A0A392SA36"/>
<sequence>MHEFRNITVGNTGHNHLDQMPTQMVDTPEYNHLDPIPAPLTAVQSPRSNTVSVKGGSIT</sequence>
<reference evidence="2 3" key="1">
    <citation type="journal article" date="2018" name="Front. Plant Sci.">
        <title>Red Clover (Trifolium pratense) and Zigzag Clover (T. medium) - A Picture of Genomic Similarities and Differences.</title>
        <authorList>
            <person name="Dluhosova J."/>
            <person name="Istvanek J."/>
            <person name="Nedelnik J."/>
            <person name="Repkova J."/>
        </authorList>
    </citation>
    <scope>NUCLEOTIDE SEQUENCE [LARGE SCALE GENOMIC DNA]</scope>
    <source>
        <strain evidence="3">cv. 10/8</strain>
        <tissue evidence="2">Leaf</tissue>
    </source>
</reference>
<dbReference type="EMBL" id="LXQA010345490">
    <property type="protein sequence ID" value="MCI45539.1"/>
    <property type="molecule type" value="Genomic_DNA"/>
</dbReference>